<sequence length="274" mass="30381">MESFSSSFPYAPLWVLALVFFASLILARELGAFVRARQGPREAGESEAFAMTSVLGLLALLIGFTFSIALSRYEARRELVVKEANAIGTTWLRMQMLDDVDRARMEAQLRRYVDARVAFGQAETDAEELAQYRRTEALQTELWTALMSVIAPFRDSPRASLLVSTTNESIDLAAERFATRQAHIPKRILRLLWLFALLAAAMVGYERAAHRKSTTVLLILFTLAATLVVDLDRPSTGKINVPQQPMLDLRDSLGPPSPAARIPRVSPAGSTTQE</sequence>
<keyword evidence="2" id="KW-0472">Membrane</keyword>
<gene>
    <name evidence="3" type="ORF">DX912_05995</name>
</gene>
<evidence type="ECO:0000313" key="3">
    <source>
        <dbReference type="EMBL" id="RDY68158.1"/>
    </source>
</evidence>
<feature type="transmembrane region" description="Helical" evidence="2">
    <location>
        <begin position="51"/>
        <end position="70"/>
    </location>
</feature>
<evidence type="ECO:0008006" key="5">
    <source>
        <dbReference type="Google" id="ProtNLM"/>
    </source>
</evidence>
<accession>A0A3D8VH74</accession>
<dbReference type="RefSeq" id="WP_115841583.1">
    <property type="nucleotide sequence ID" value="NZ_QTJR01000003.1"/>
</dbReference>
<organism evidence="3 4">
    <name type="scientific">Lysobacter soli</name>
    <dbReference type="NCBI Taxonomy" id="453783"/>
    <lineage>
        <taxon>Bacteria</taxon>
        <taxon>Pseudomonadati</taxon>
        <taxon>Pseudomonadota</taxon>
        <taxon>Gammaproteobacteria</taxon>
        <taxon>Lysobacterales</taxon>
        <taxon>Lysobacteraceae</taxon>
        <taxon>Lysobacter</taxon>
    </lineage>
</organism>
<keyword evidence="2" id="KW-0812">Transmembrane</keyword>
<proteinExistence type="predicted"/>
<keyword evidence="4" id="KW-1185">Reference proteome</keyword>
<reference evidence="3 4" key="1">
    <citation type="submission" date="2018-08" db="EMBL/GenBank/DDBJ databases">
        <title>Lysobacter soli KCTC 22011, whole genome shotgun sequence.</title>
        <authorList>
            <person name="Zhang X."/>
            <person name="Feng G."/>
            <person name="Zhu H."/>
        </authorList>
    </citation>
    <scope>NUCLEOTIDE SEQUENCE [LARGE SCALE GENOMIC DNA]</scope>
    <source>
        <strain evidence="3 4">KCTC 22011</strain>
    </source>
</reference>
<evidence type="ECO:0000256" key="2">
    <source>
        <dbReference type="SAM" id="Phobius"/>
    </source>
</evidence>
<comment type="caution">
    <text evidence="3">The sequence shown here is derived from an EMBL/GenBank/DDBJ whole genome shotgun (WGS) entry which is preliminary data.</text>
</comment>
<keyword evidence="2" id="KW-1133">Transmembrane helix</keyword>
<dbReference type="AlphaFoldDB" id="A0A3D8VH74"/>
<dbReference type="Proteomes" id="UP000256829">
    <property type="component" value="Unassembled WGS sequence"/>
</dbReference>
<dbReference type="EMBL" id="QTJR01000003">
    <property type="protein sequence ID" value="RDY68158.1"/>
    <property type="molecule type" value="Genomic_DNA"/>
</dbReference>
<dbReference type="Pfam" id="PF14023">
    <property type="entry name" value="Bestrophin-like"/>
    <property type="match status" value="1"/>
</dbReference>
<protein>
    <recommendedName>
        <fullName evidence="5">DUF4239 domain-containing protein</fullName>
    </recommendedName>
</protein>
<evidence type="ECO:0000313" key="4">
    <source>
        <dbReference type="Proteomes" id="UP000256829"/>
    </source>
</evidence>
<name>A0A3D8VH74_9GAMM</name>
<feature type="region of interest" description="Disordered" evidence="1">
    <location>
        <begin position="240"/>
        <end position="274"/>
    </location>
</feature>
<dbReference type="InterPro" id="IPR025333">
    <property type="entry name" value="DUF4239"/>
</dbReference>
<evidence type="ECO:0000256" key="1">
    <source>
        <dbReference type="SAM" id="MobiDB-lite"/>
    </source>
</evidence>